<dbReference type="SUPFAM" id="SSF89392">
    <property type="entry name" value="Prokaryotic lipoproteins and lipoprotein localization factors"/>
    <property type="match status" value="1"/>
</dbReference>
<keyword evidence="2" id="KW-0732">Signal</keyword>
<protein>
    <recommendedName>
        <fullName evidence="5">Lipoprotein</fullName>
    </recommendedName>
</protein>
<feature type="chain" id="PRO_5039560778" description="Lipoprotein" evidence="2">
    <location>
        <begin position="22"/>
        <end position="263"/>
    </location>
</feature>
<organism evidence="3 4">
    <name type="scientific">Saccharopolyspora shandongensis</name>
    <dbReference type="NCBI Taxonomy" id="418495"/>
    <lineage>
        <taxon>Bacteria</taxon>
        <taxon>Bacillati</taxon>
        <taxon>Actinomycetota</taxon>
        <taxon>Actinomycetes</taxon>
        <taxon>Pseudonocardiales</taxon>
        <taxon>Pseudonocardiaceae</taxon>
        <taxon>Saccharopolyspora</taxon>
    </lineage>
</organism>
<keyword evidence="4" id="KW-1185">Reference proteome</keyword>
<evidence type="ECO:0000313" key="3">
    <source>
        <dbReference type="EMBL" id="SDZ43285.1"/>
    </source>
</evidence>
<dbReference type="PROSITE" id="PS51257">
    <property type="entry name" value="PROKAR_LIPOPROTEIN"/>
    <property type="match status" value="1"/>
</dbReference>
<evidence type="ECO:0000313" key="4">
    <source>
        <dbReference type="Proteomes" id="UP000199529"/>
    </source>
</evidence>
<dbReference type="STRING" id="418495.SAMN05216215_10735"/>
<feature type="region of interest" description="Disordered" evidence="1">
    <location>
        <begin position="24"/>
        <end position="45"/>
    </location>
</feature>
<evidence type="ECO:0008006" key="5">
    <source>
        <dbReference type="Google" id="ProtNLM"/>
    </source>
</evidence>
<dbReference type="AlphaFoldDB" id="A0A1H3T0M1"/>
<dbReference type="EMBL" id="FNOK01000073">
    <property type="protein sequence ID" value="SDZ43285.1"/>
    <property type="molecule type" value="Genomic_DNA"/>
</dbReference>
<dbReference type="Proteomes" id="UP000199529">
    <property type="component" value="Unassembled WGS sequence"/>
</dbReference>
<sequence length="263" mass="27673">MRRTTVALSAAALAITLGACSQGSTPASPGNAGQEQTESSSSPFKDISSLISSAKSNMDAKKTVTVSFEGTGAVQALGSTKCRLDIAQTEMACTGATEMVFTKDGMYIKSPELAQLSGDPSKPWLKMAANDSMAQQLGQLGKINDFESMLPPGSKITSSAKEQVDGQEATRYEIVTDLKEAAAGAKPEEKPAFQALADAGVTELKQTVWVDAEGLPLKTDSTTPALTVAGRQIPESTMTVHYSDWGKPVQITVPPADQVQEKR</sequence>
<feature type="signal peptide" evidence="2">
    <location>
        <begin position="1"/>
        <end position="21"/>
    </location>
</feature>
<dbReference type="Gene3D" id="2.50.20.20">
    <property type="match status" value="1"/>
</dbReference>
<gene>
    <name evidence="3" type="ORF">SAMN05216215_10735</name>
</gene>
<proteinExistence type="predicted"/>
<name>A0A1H3T0M1_9PSEU</name>
<evidence type="ECO:0000256" key="1">
    <source>
        <dbReference type="SAM" id="MobiDB-lite"/>
    </source>
</evidence>
<accession>A0A1H3T0M1</accession>
<evidence type="ECO:0000256" key="2">
    <source>
        <dbReference type="SAM" id="SignalP"/>
    </source>
</evidence>
<dbReference type="InterPro" id="IPR029046">
    <property type="entry name" value="LolA/LolB/LppX"/>
</dbReference>
<dbReference type="OrthoDB" id="3427828at2"/>
<dbReference type="RefSeq" id="WP_093277371.1">
    <property type="nucleotide sequence ID" value="NZ_FNOK01000073.1"/>
</dbReference>
<reference evidence="4" key="1">
    <citation type="submission" date="2016-10" db="EMBL/GenBank/DDBJ databases">
        <authorList>
            <person name="Varghese N."/>
            <person name="Submissions S."/>
        </authorList>
    </citation>
    <scope>NUCLEOTIDE SEQUENCE [LARGE SCALE GENOMIC DNA]</scope>
    <source>
        <strain evidence="4">CGMCC 4.3530</strain>
    </source>
</reference>